<comment type="cofactor">
    <cofactor evidence="15">
        <name>[2Fe-2S] cluster</name>
        <dbReference type="ChEBI" id="CHEBI:190135"/>
    </cofactor>
    <text evidence="15">Binds 1 [2Fe-2S] cluster per subunit. This cluster acts as a Lewis acid cofactor.</text>
</comment>
<keyword evidence="7 15" id="KW-0408">Iron</keyword>
<comment type="cofactor">
    <cofactor evidence="1 15">
        <name>Mg(2+)</name>
        <dbReference type="ChEBI" id="CHEBI:18420"/>
    </cofactor>
</comment>
<evidence type="ECO:0000256" key="1">
    <source>
        <dbReference type="ARBA" id="ARBA00001946"/>
    </source>
</evidence>
<sequence>MPKYRSATTTHGRNMAGARALWRATGMTDADFGKPIIAVVNSFTQFVPGHVHLRDLGKLVAEQIEAAGGVAKEFNTIAVDDGIAMGHGGMLYSLPSRELIADSVEYMVNAHCADAMVCISNCDKITPGMLMASLRLNIPVIFVSGGPMEAGKTKLSDQLIKLDLVDAMIQGANPNVSDADSEQIERSACPTCGSCSGMFTANSMNCLTEALGLSQPGNGSLLATHADRETLFINAGKRIVELTKRYYEKDDESALPRNIAKKEAFENAMILDIAMGGSTNTVLHLLAAAQEGEVDFTMEDIDRLSRQVPHLCKVAPSTQKYHMEDVHRAGGVMGILGELDRAGLLNRNVNNILGLSLPETLAQYDVMLTQDEQVKSMFQAGPAGIRTTKAFSQNCRWPTLDTDRENGCIRSKEHAYSQDGGLAVLSGNLAVDGCIVKTAGVDEDNLIFSGPAKVYESQDDAVEAILGGKVVAGDVVIIRYEGPKGGPGMQEMLYPTSYLKSMGLGKACALITDGRFSGGTSGLSIGHVSPEAASGGVIGLVEEGDIVSINIPTREISLKVDDKTLSARRDAQNARGDKAWTPQNRQRQVSFALRAYASLATSADKGAVRDKSKLGG</sequence>
<dbReference type="Gene3D" id="3.50.30.80">
    <property type="entry name" value="IlvD/EDD C-terminal domain-like"/>
    <property type="match status" value="1"/>
</dbReference>
<accession>A0ABY8Y8Z5</accession>
<comment type="similarity">
    <text evidence="2 15">Belongs to the IlvD/Edd family.</text>
</comment>
<evidence type="ECO:0000256" key="3">
    <source>
        <dbReference type="ARBA" id="ARBA00022605"/>
    </source>
</evidence>
<organism evidence="18 19">
    <name type="scientific">Proteus appendicitidis</name>
    <dbReference type="NCBI Taxonomy" id="3034648"/>
    <lineage>
        <taxon>Bacteria</taxon>
        <taxon>Pseudomonadati</taxon>
        <taxon>Pseudomonadota</taxon>
        <taxon>Gammaproteobacteria</taxon>
        <taxon>Enterobacterales</taxon>
        <taxon>Morganellaceae</taxon>
        <taxon>Proteus</taxon>
    </lineage>
</organism>
<dbReference type="Pfam" id="PF24877">
    <property type="entry name" value="ILV_EDD_C"/>
    <property type="match status" value="1"/>
</dbReference>
<evidence type="ECO:0000256" key="10">
    <source>
        <dbReference type="ARBA" id="ARBA00023304"/>
    </source>
</evidence>
<evidence type="ECO:0000259" key="16">
    <source>
        <dbReference type="Pfam" id="PF00920"/>
    </source>
</evidence>
<evidence type="ECO:0000256" key="5">
    <source>
        <dbReference type="ARBA" id="ARBA00022723"/>
    </source>
</evidence>
<evidence type="ECO:0000313" key="19">
    <source>
        <dbReference type="Proteomes" id="UP001226651"/>
    </source>
</evidence>
<dbReference type="PROSITE" id="PS00887">
    <property type="entry name" value="ILVD_EDD_2"/>
    <property type="match status" value="1"/>
</dbReference>
<feature type="binding site" description="via carbamate group" evidence="15">
    <location>
        <position position="124"/>
    </location>
    <ligand>
        <name>Mg(2+)</name>
        <dbReference type="ChEBI" id="CHEBI:18420"/>
    </ligand>
</feature>
<keyword evidence="9 15" id="KW-0456">Lyase</keyword>
<keyword evidence="6 15" id="KW-0460">Magnesium</keyword>
<feature type="domain" description="Dihydroxy-acid/6-phosphogluconate dehydratase N-terminal" evidence="16">
    <location>
        <begin position="34"/>
        <end position="358"/>
    </location>
</feature>
<evidence type="ECO:0000256" key="12">
    <source>
        <dbReference type="ARBA" id="ARBA00029436"/>
    </source>
</evidence>
<dbReference type="NCBIfam" id="NF009103">
    <property type="entry name" value="PRK12448.1"/>
    <property type="match status" value="1"/>
</dbReference>
<keyword evidence="19" id="KW-1185">Reference proteome</keyword>
<evidence type="ECO:0000256" key="9">
    <source>
        <dbReference type="ARBA" id="ARBA00023239"/>
    </source>
</evidence>
<dbReference type="NCBIfam" id="TIGR00110">
    <property type="entry name" value="ilvD"/>
    <property type="match status" value="1"/>
</dbReference>
<dbReference type="PANTHER" id="PTHR43661">
    <property type="entry name" value="D-XYLONATE DEHYDRATASE"/>
    <property type="match status" value="1"/>
</dbReference>
<evidence type="ECO:0000259" key="17">
    <source>
        <dbReference type="Pfam" id="PF24877"/>
    </source>
</evidence>
<evidence type="ECO:0000256" key="4">
    <source>
        <dbReference type="ARBA" id="ARBA00022714"/>
    </source>
</evidence>
<dbReference type="SUPFAM" id="SSF143975">
    <property type="entry name" value="IlvD/EDD N-terminal domain-like"/>
    <property type="match status" value="1"/>
</dbReference>
<keyword evidence="10 15" id="KW-0100">Branched-chain amino acid biosynthesis</keyword>
<comment type="subunit">
    <text evidence="15">Homodimer.</text>
</comment>
<dbReference type="InterPro" id="IPR000581">
    <property type="entry name" value="ILV_EDD_N"/>
</dbReference>
<evidence type="ECO:0000256" key="13">
    <source>
        <dbReference type="ARBA" id="ARBA00029437"/>
    </source>
</evidence>
<evidence type="ECO:0000256" key="15">
    <source>
        <dbReference type="HAMAP-Rule" id="MF_00012"/>
    </source>
</evidence>
<keyword evidence="3 15" id="KW-0028">Amino-acid biosynthesis</keyword>
<dbReference type="GO" id="GO:0004160">
    <property type="term" value="F:dihydroxy-acid dehydratase activity"/>
    <property type="evidence" value="ECO:0007669"/>
    <property type="project" value="UniProtKB-EC"/>
</dbReference>
<evidence type="ECO:0000256" key="8">
    <source>
        <dbReference type="ARBA" id="ARBA00023014"/>
    </source>
</evidence>
<feature type="active site" description="Proton acceptor" evidence="15">
    <location>
        <position position="517"/>
    </location>
</feature>
<comment type="catalytic activity">
    <reaction evidence="15">
        <text>(2R,3R)-2,3-dihydroxy-3-methylpentanoate = (S)-3-methyl-2-oxopentanoate + H2O</text>
        <dbReference type="Rhea" id="RHEA:27694"/>
        <dbReference type="ChEBI" id="CHEBI:15377"/>
        <dbReference type="ChEBI" id="CHEBI:35146"/>
        <dbReference type="ChEBI" id="CHEBI:49258"/>
        <dbReference type="EC" id="4.2.1.9"/>
    </reaction>
</comment>
<feature type="domain" description="Dihydroxy-acid/6-phosphogluconate dehydratase C-terminal" evidence="17">
    <location>
        <begin position="408"/>
        <end position="607"/>
    </location>
</feature>
<comment type="pathway">
    <text evidence="12 15">Amino-acid biosynthesis; L-valine biosynthesis; L-valine from pyruvate: step 3/4.</text>
</comment>
<dbReference type="RefSeq" id="WP_196571499.1">
    <property type="nucleotide sequence ID" value="NZ_CP127389.1"/>
</dbReference>
<evidence type="ECO:0000256" key="11">
    <source>
        <dbReference type="ARBA" id="ARBA00029304"/>
    </source>
</evidence>
<dbReference type="InterPro" id="IPR037237">
    <property type="entry name" value="IlvD/EDD_N"/>
</dbReference>
<dbReference type="SUPFAM" id="SSF52016">
    <property type="entry name" value="LeuD/IlvD-like"/>
    <property type="match status" value="1"/>
</dbReference>
<keyword evidence="8 15" id="KW-0411">Iron-sulfur</keyword>
<feature type="modified residue" description="N6-carboxylysine" evidence="15">
    <location>
        <position position="124"/>
    </location>
</feature>
<feature type="binding site" evidence="15">
    <location>
        <position position="81"/>
    </location>
    <ligand>
        <name>Mg(2+)</name>
        <dbReference type="ChEBI" id="CHEBI:18420"/>
    </ligand>
</feature>
<evidence type="ECO:0000313" key="18">
    <source>
        <dbReference type="EMBL" id="WIV88644.1"/>
    </source>
</evidence>
<dbReference type="InterPro" id="IPR020558">
    <property type="entry name" value="DiOHA_6PGluconate_deHydtase_CS"/>
</dbReference>
<dbReference type="PROSITE" id="PS00886">
    <property type="entry name" value="ILVD_EDD_1"/>
    <property type="match status" value="1"/>
</dbReference>
<dbReference type="PANTHER" id="PTHR43661:SF3">
    <property type="entry name" value="D-XYLONATE DEHYDRATASE YAGF-RELATED"/>
    <property type="match status" value="1"/>
</dbReference>
<proteinExistence type="inferred from homology"/>
<dbReference type="InterPro" id="IPR042096">
    <property type="entry name" value="Dihydro-acid_dehy_C"/>
</dbReference>
<dbReference type="EC" id="4.2.1.9" evidence="14 15"/>
<dbReference type="EMBL" id="CP127389">
    <property type="protein sequence ID" value="WIV88644.1"/>
    <property type="molecule type" value="Genomic_DNA"/>
</dbReference>
<comment type="catalytic activity">
    <reaction evidence="11">
        <text>(2R)-2,3-dihydroxy-3-methylbutanoate = 3-methyl-2-oxobutanoate + H2O</text>
        <dbReference type="Rhea" id="RHEA:24809"/>
        <dbReference type="ChEBI" id="CHEBI:11851"/>
        <dbReference type="ChEBI" id="CHEBI:15377"/>
        <dbReference type="ChEBI" id="CHEBI:49072"/>
        <dbReference type="EC" id="4.2.1.9"/>
    </reaction>
    <physiologicalReaction direction="left-to-right" evidence="11">
        <dbReference type="Rhea" id="RHEA:24810"/>
    </physiologicalReaction>
</comment>
<comment type="function">
    <text evidence="15">Functions in the biosynthesis of branched-chain amino acids. Catalyzes the dehydration of (2R,3R)-2,3-dihydroxy-3-methylpentanoate (2,3-dihydroxy-3-methylvalerate) into 2-oxo-3-methylpentanoate (2-oxo-3-methylvalerate) and of (2R)-2,3-dihydroxy-3-methylbutanoate (2,3-dihydroxyisovalerate) into 2-oxo-3-methylbutanoate (2-oxoisovalerate), the penultimate precursor to L-isoleucine and L-valine, respectively.</text>
</comment>
<keyword evidence="4 15" id="KW-0001">2Fe-2S</keyword>
<evidence type="ECO:0000256" key="2">
    <source>
        <dbReference type="ARBA" id="ARBA00006486"/>
    </source>
</evidence>
<comment type="caution">
    <text evidence="15">Lacks conserved residue(s) required for the propagation of feature annotation.</text>
</comment>
<protein>
    <recommendedName>
        <fullName evidence="14 15">Dihydroxy-acid dehydratase</fullName>
        <shortName evidence="15">DAD</shortName>
        <ecNumber evidence="14 15">4.2.1.9</ecNumber>
    </recommendedName>
</protein>
<evidence type="ECO:0000256" key="6">
    <source>
        <dbReference type="ARBA" id="ARBA00022842"/>
    </source>
</evidence>
<dbReference type="Proteomes" id="UP001226651">
    <property type="component" value="Chromosome"/>
</dbReference>
<keyword evidence="5 15" id="KW-0479">Metal-binding</keyword>
<dbReference type="InterPro" id="IPR004404">
    <property type="entry name" value="DihydroxyA_deHydtase"/>
</dbReference>
<reference evidence="18 19" key="1">
    <citation type="submission" date="2023-06" db="EMBL/GenBank/DDBJ databases">
        <title>Proteus appendicitidis sp. nov., isolated from the appendiceal pus of an appendicitis patient in Yongzhou, China.</title>
        <authorList>
            <person name="Cai X."/>
        </authorList>
    </citation>
    <scope>NUCLEOTIDE SEQUENCE [LARGE SCALE GENOMIC DNA]</scope>
    <source>
        <strain evidence="18 19">HZ0627</strain>
    </source>
</reference>
<evidence type="ECO:0000256" key="7">
    <source>
        <dbReference type="ARBA" id="ARBA00023004"/>
    </source>
</evidence>
<gene>
    <name evidence="15 18" type="primary">ilvD</name>
    <name evidence="18" type="ORF">QQS39_01105</name>
</gene>
<dbReference type="InterPro" id="IPR056740">
    <property type="entry name" value="ILV_EDD_C"/>
</dbReference>
<feature type="binding site" evidence="15">
    <location>
        <position position="491"/>
    </location>
    <ligand>
        <name>Mg(2+)</name>
        <dbReference type="ChEBI" id="CHEBI:18420"/>
    </ligand>
</feature>
<dbReference type="HAMAP" id="MF_00012">
    <property type="entry name" value="IlvD"/>
    <property type="match status" value="1"/>
</dbReference>
<comment type="pathway">
    <text evidence="13 15">Amino-acid biosynthesis; L-isoleucine biosynthesis; L-isoleucine from 2-oxobutanoate: step 3/4.</text>
</comment>
<dbReference type="Pfam" id="PF00920">
    <property type="entry name" value="ILVD_EDD_N"/>
    <property type="match status" value="1"/>
</dbReference>
<evidence type="ECO:0000256" key="14">
    <source>
        <dbReference type="ARBA" id="ARBA00029490"/>
    </source>
</evidence>
<name>A0ABY8Y8Z5_9GAMM</name>
<feature type="binding site" evidence="15">
    <location>
        <position position="123"/>
    </location>
    <ligand>
        <name>Mg(2+)</name>
        <dbReference type="ChEBI" id="CHEBI:18420"/>
    </ligand>
</feature>